<sequence>MGSFLEDLLEPGTAIKMVPVANAALIALMVVMLASAVAWPNIAIHLYAMTGLALGLFGSLNWVPKLIYATAHKRHRTAELVKKAFDAGFRGVDTAHGERKRYNESAVGEALVDGVFLCINQILAARHINATPARWRGGCVFVQLKVHYTASSSGDAGRRCYAAARRGLDELGVARVGGLLLRGPSEEARQTSKLTDDDVAAWRAVWKSTSVSGAPDNSSLSQFSAMTCPRWLIRVVVRDPRRHAIEQAWRALQRLVKEGRTDLIGVCNFPPPLLEELLRLDGPRCSLHQTRLRADRAFNGEDRALAEKHGVVLQAPGLVTTNAPALRRSSALSALAAKRGATPERTLLAFALRLGVVAVVGSASPKHVLDDLGAVELAASLSPSDIDGVLAAHPDRHKPDTRRGMRRGPKKRKRSLRGRGGGARV</sequence>
<keyword evidence="5" id="KW-1133">Transmembrane helix</keyword>
<evidence type="ECO:0000256" key="1">
    <source>
        <dbReference type="ARBA" id="ARBA00007905"/>
    </source>
</evidence>
<keyword evidence="5" id="KW-0472">Membrane</keyword>
<dbReference type="InterPro" id="IPR013945">
    <property type="entry name" value="Pkr1"/>
</dbReference>
<keyword evidence="3" id="KW-0560">Oxidoreductase</keyword>
<feature type="domain" description="NADP-dependent oxidoreductase" evidence="6">
    <location>
        <begin position="74"/>
        <end position="386"/>
    </location>
</feature>
<organism evidence="7 8">
    <name type="scientific">Pelagomonas calceolata</name>
    <dbReference type="NCBI Taxonomy" id="35677"/>
    <lineage>
        <taxon>Eukaryota</taxon>
        <taxon>Sar</taxon>
        <taxon>Stramenopiles</taxon>
        <taxon>Ochrophyta</taxon>
        <taxon>Pelagophyceae</taxon>
        <taxon>Pelagomonadales</taxon>
        <taxon>Pelagomonadaceae</taxon>
        <taxon>Pelagomonas</taxon>
    </lineage>
</organism>
<dbReference type="Pfam" id="PF08636">
    <property type="entry name" value="Pkr1"/>
    <property type="match status" value="1"/>
</dbReference>
<dbReference type="InterPro" id="IPR023210">
    <property type="entry name" value="NADP_OxRdtase_dom"/>
</dbReference>
<evidence type="ECO:0000256" key="2">
    <source>
        <dbReference type="ARBA" id="ARBA00022857"/>
    </source>
</evidence>
<evidence type="ECO:0000256" key="3">
    <source>
        <dbReference type="ARBA" id="ARBA00023002"/>
    </source>
</evidence>
<feature type="compositionally biased region" description="Basic residues" evidence="4">
    <location>
        <begin position="404"/>
        <end position="417"/>
    </location>
</feature>
<dbReference type="GO" id="GO:0070072">
    <property type="term" value="P:vacuolar proton-transporting V-type ATPase complex assembly"/>
    <property type="evidence" value="ECO:0007669"/>
    <property type="project" value="InterPro"/>
</dbReference>
<comment type="caution">
    <text evidence="7">The sequence shown here is derived from an EMBL/GenBank/DDBJ whole genome shotgun (WGS) entry which is preliminary data.</text>
</comment>
<reference evidence="7" key="1">
    <citation type="submission" date="2021-11" db="EMBL/GenBank/DDBJ databases">
        <authorList>
            <consortium name="Genoscope - CEA"/>
            <person name="William W."/>
        </authorList>
    </citation>
    <scope>NUCLEOTIDE SEQUENCE</scope>
</reference>
<evidence type="ECO:0000259" key="6">
    <source>
        <dbReference type="Pfam" id="PF00248"/>
    </source>
</evidence>
<protein>
    <recommendedName>
        <fullName evidence="6">NADP-dependent oxidoreductase domain-containing protein</fullName>
    </recommendedName>
</protein>
<dbReference type="GO" id="GO:0016616">
    <property type="term" value="F:oxidoreductase activity, acting on the CH-OH group of donors, NAD or NADP as acceptor"/>
    <property type="evidence" value="ECO:0007669"/>
    <property type="project" value="UniProtKB-ARBA"/>
</dbReference>
<dbReference type="PANTHER" id="PTHR43827:SF3">
    <property type="entry name" value="NADP-DEPENDENT OXIDOREDUCTASE DOMAIN-CONTAINING PROTEIN"/>
    <property type="match status" value="1"/>
</dbReference>
<dbReference type="SUPFAM" id="SSF51430">
    <property type="entry name" value="NAD(P)-linked oxidoreductase"/>
    <property type="match status" value="1"/>
</dbReference>
<dbReference type="OrthoDB" id="204988at2759"/>
<evidence type="ECO:0000256" key="5">
    <source>
        <dbReference type="SAM" id="Phobius"/>
    </source>
</evidence>
<dbReference type="InterPro" id="IPR020471">
    <property type="entry name" value="AKR"/>
</dbReference>
<dbReference type="EMBL" id="CAKKNE010000006">
    <property type="protein sequence ID" value="CAH0378566.1"/>
    <property type="molecule type" value="Genomic_DNA"/>
</dbReference>
<dbReference type="PANTHER" id="PTHR43827">
    <property type="entry name" value="2,5-DIKETO-D-GLUCONIC ACID REDUCTASE"/>
    <property type="match status" value="1"/>
</dbReference>
<keyword evidence="8" id="KW-1185">Reference proteome</keyword>
<dbReference type="InterPro" id="IPR036812">
    <property type="entry name" value="NAD(P)_OxRdtase_dom_sf"/>
</dbReference>
<dbReference type="AlphaFoldDB" id="A0A8J2SWB4"/>
<feature type="transmembrane region" description="Helical" evidence="5">
    <location>
        <begin position="46"/>
        <end position="64"/>
    </location>
</feature>
<evidence type="ECO:0000313" key="8">
    <source>
        <dbReference type="Proteomes" id="UP000789595"/>
    </source>
</evidence>
<dbReference type="Pfam" id="PF00248">
    <property type="entry name" value="Aldo_ket_red"/>
    <property type="match status" value="1"/>
</dbReference>
<feature type="transmembrane region" description="Helical" evidence="5">
    <location>
        <begin position="20"/>
        <end position="39"/>
    </location>
</feature>
<evidence type="ECO:0000256" key="4">
    <source>
        <dbReference type="SAM" id="MobiDB-lite"/>
    </source>
</evidence>
<keyword evidence="5" id="KW-0812">Transmembrane</keyword>
<evidence type="ECO:0000313" key="7">
    <source>
        <dbReference type="EMBL" id="CAH0378566.1"/>
    </source>
</evidence>
<keyword evidence="2" id="KW-0521">NADP</keyword>
<name>A0A8J2SWB4_9STRA</name>
<feature type="compositionally biased region" description="Basic and acidic residues" evidence="4">
    <location>
        <begin position="393"/>
        <end position="403"/>
    </location>
</feature>
<dbReference type="Proteomes" id="UP000789595">
    <property type="component" value="Unassembled WGS sequence"/>
</dbReference>
<feature type="region of interest" description="Disordered" evidence="4">
    <location>
        <begin position="386"/>
        <end position="425"/>
    </location>
</feature>
<comment type="similarity">
    <text evidence="1">Belongs to the aldo/keto reductase family.</text>
</comment>
<proteinExistence type="inferred from homology"/>
<dbReference type="Gene3D" id="3.20.20.100">
    <property type="entry name" value="NADP-dependent oxidoreductase domain"/>
    <property type="match status" value="1"/>
</dbReference>
<gene>
    <name evidence="7" type="ORF">PECAL_6P01530</name>
</gene>
<accession>A0A8J2SWB4</accession>